<organism evidence="1 2">
    <name type="scientific">Modicella reniformis</name>
    <dbReference type="NCBI Taxonomy" id="1440133"/>
    <lineage>
        <taxon>Eukaryota</taxon>
        <taxon>Fungi</taxon>
        <taxon>Fungi incertae sedis</taxon>
        <taxon>Mucoromycota</taxon>
        <taxon>Mortierellomycotina</taxon>
        <taxon>Mortierellomycetes</taxon>
        <taxon>Mortierellales</taxon>
        <taxon>Mortierellaceae</taxon>
        <taxon>Modicella</taxon>
    </lineage>
</organism>
<evidence type="ECO:0000313" key="1">
    <source>
        <dbReference type="EMBL" id="KAF9980643.1"/>
    </source>
</evidence>
<dbReference type="Gene3D" id="1.25.10.10">
    <property type="entry name" value="Leucine-rich Repeat Variant"/>
    <property type="match status" value="1"/>
</dbReference>
<sequence length="131" mass="14982">YLKDESIVVSQTCELVLEKIKYDNRKEKEALPERHEIAYVFGQMQHPAAVPSLIKVLSNLNEANMVRHEAAEALGSIATPECYPVLGRFRDDKERVVRESCVVALDMYEYENSEQLQYADGLSRRDTTDAM</sequence>
<evidence type="ECO:0000313" key="2">
    <source>
        <dbReference type="Proteomes" id="UP000749646"/>
    </source>
</evidence>
<dbReference type="AlphaFoldDB" id="A0A9P6SM30"/>
<dbReference type="PANTHER" id="PTHR12697:SF5">
    <property type="entry name" value="DEOXYHYPUSINE HYDROXYLASE"/>
    <property type="match status" value="1"/>
</dbReference>
<dbReference type="GO" id="GO:0019135">
    <property type="term" value="F:deoxyhypusine monooxygenase activity"/>
    <property type="evidence" value="ECO:0007669"/>
    <property type="project" value="TreeGrafter"/>
</dbReference>
<dbReference type="EMBL" id="JAAAHW010003812">
    <property type="protein sequence ID" value="KAF9980643.1"/>
    <property type="molecule type" value="Genomic_DNA"/>
</dbReference>
<gene>
    <name evidence="1" type="primary">LIA1_1</name>
    <name evidence="1" type="ORF">BGZ65_004852</name>
</gene>
<feature type="non-terminal residue" evidence="1">
    <location>
        <position position="131"/>
    </location>
</feature>
<dbReference type="InterPro" id="IPR016024">
    <property type="entry name" value="ARM-type_fold"/>
</dbReference>
<dbReference type="InterPro" id="IPR011989">
    <property type="entry name" value="ARM-like"/>
</dbReference>
<proteinExistence type="predicted"/>
<dbReference type="Proteomes" id="UP000749646">
    <property type="component" value="Unassembled WGS sequence"/>
</dbReference>
<dbReference type="InterPro" id="IPR004155">
    <property type="entry name" value="PBS_lyase_HEAT"/>
</dbReference>
<dbReference type="SMART" id="SM00567">
    <property type="entry name" value="EZ_HEAT"/>
    <property type="match status" value="2"/>
</dbReference>
<accession>A0A9P6SM30</accession>
<name>A0A9P6SM30_9FUNG</name>
<protein>
    <submittedName>
        <fullName evidence="1">Deoxyhypusine hydroxylase</fullName>
    </submittedName>
</protein>
<keyword evidence="2" id="KW-1185">Reference proteome</keyword>
<dbReference type="SUPFAM" id="SSF48371">
    <property type="entry name" value="ARM repeat"/>
    <property type="match status" value="1"/>
</dbReference>
<comment type="caution">
    <text evidence="1">The sequence shown here is derived from an EMBL/GenBank/DDBJ whole genome shotgun (WGS) entry which is preliminary data.</text>
</comment>
<dbReference type="OrthoDB" id="2368898at2759"/>
<dbReference type="Pfam" id="PF13646">
    <property type="entry name" value="HEAT_2"/>
    <property type="match status" value="1"/>
</dbReference>
<reference evidence="1" key="1">
    <citation type="journal article" date="2020" name="Fungal Divers.">
        <title>Resolving the Mortierellaceae phylogeny through synthesis of multi-gene phylogenetics and phylogenomics.</title>
        <authorList>
            <person name="Vandepol N."/>
            <person name="Liber J."/>
            <person name="Desiro A."/>
            <person name="Na H."/>
            <person name="Kennedy M."/>
            <person name="Barry K."/>
            <person name="Grigoriev I.V."/>
            <person name="Miller A.N."/>
            <person name="O'Donnell K."/>
            <person name="Stajich J.E."/>
            <person name="Bonito G."/>
        </authorList>
    </citation>
    <scope>NUCLEOTIDE SEQUENCE</scope>
    <source>
        <strain evidence="1">MES-2147</strain>
    </source>
</reference>
<dbReference type="PANTHER" id="PTHR12697">
    <property type="entry name" value="PBS LYASE HEAT-LIKE PROTEIN"/>
    <property type="match status" value="1"/>
</dbReference>